<dbReference type="EMBL" id="KN835415">
    <property type="protein sequence ID" value="KIK38029.1"/>
    <property type="molecule type" value="Genomic_DNA"/>
</dbReference>
<protein>
    <submittedName>
        <fullName evidence="1">Uncharacterized protein</fullName>
    </submittedName>
</protein>
<reference evidence="1 2" key="1">
    <citation type="submission" date="2014-04" db="EMBL/GenBank/DDBJ databases">
        <authorList>
            <consortium name="DOE Joint Genome Institute"/>
            <person name="Kuo A."/>
            <person name="Ruytinx J."/>
            <person name="Rineau F."/>
            <person name="Colpaert J."/>
            <person name="Kohler A."/>
            <person name="Nagy L.G."/>
            <person name="Floudas D."/>
            <person name="Copeland A."/>
            <person name="Barry K.W."/>
            <person name="Cichocki N."/>
            <person name="Veneault-Fourrey C."/>
            <person name="LaButti K."/>
            <person name="Lindquist E.A."/>
            <person name="Lipzen A."/>
            <person name="Lundell T."/>
            <person name="Morin E."/>
            <person name="Murat C."/>
            <person name="Sun H."/>
            <person name="Tunlid A."/>
            <person name="Henrissat B."/>
            <person name="Grigoriev I.V."/>
            <person name="Hibbett D.S."/>
            <person name="Martin F."/>
            <person name="Nordberg H.P."/>
            <person name="Cantor M.N."/>
            <person name="Hua S.X."/>
        </authorList>
    </citation>
    <scope>NUCLEOTIDE SEQUENCE [LARGE SCALE GENOMIC DNA]</scope>
    <source>
        <strain evidence="1 2">UH-Slu-Lm8-n1</strain>
    </source>
</reference>
<proteinExistence type="predicted"/>
<evidence type="ECO:0000313" key="1">
    <source>
        <dbReference type="EMBL" id="KIK38029.1"/>
    </source>
</evidence>
<dbReference type="InParanoid" id="A0A0D0AIU9"/>
<sequence length="115" mass="12893">MTLLARHSASVGSIRIYKNYSSRLCLNILGHLHYSWERFAAIRCASNTQFLCLLSQPRSLVGSAFRNDPSAPFVSCYRIIASNLYICRGGEQFDGSIQIHLVIGHLHNNVSCRHA</sequence>
<name>A0A0D0AIU9_9AGAM</name>
<gene>
    <name evidence="1" type="ORF">CY34DRAFT_91667</name>
</gene>
<dbReference type="AlphaFoldDB" id="A0A0D0AIU9"/>
<dbReference type="Proteomes" id="UP000054485">
    <property type="component" value="Unassembled WGS sequence"/>
</dbReference>
<accession>A0A0D0AIU9</accession>
<evidence type="ECO:0000313" key="2">
    <source>
        <dbReference type="Proteomes" id="UP000054485"/>
    </source>
</evidence>
<keyword evidence="2" id="KW-1185">Reference proteome</keyword>
<organism evidence="1 2">
    <name type="scientific">Suillus luteus UH-Slu-Lm8-n1</name>
    <dbReference type="NCBI Taxonomy" id="930992"/>
    <lineage>
        <taxon>Eukaryota</taxon>
        <taxon>Fungi</taxon>
        <taxon>Dikarya</taxon>
        <taxon>Basidiomycota</taxon>
        <taxon>Agaricomycotina</taxon>
        <taxon>Agaricomycetes</taxon>
        <taxon>Agaricomycetidae</taxon>
        <taxon>Boletales</taxon>
        <taxon>Suillineae</taxon>
        <taxon>Suillaceae</taxon>
        <taxon>Suillus</taxon>
    </lineage>
</organism>
<dbReference type="HOGENOM" id="CLU_2110578_0_0_1"/>
<reference evidence="2" key="2">
    <citation type="submission" date="2015-01" db="EMBL/GenBank/DDBJ databases">
        <title>Evolutionary Origins and Diversification of the Mycorrhizal Mutualists.</title>
        <authorList>
            <consortium name="DOE Joint Genome Institute"/>
            <consortium name="Mycorrhizal Genomics Consortium"/>
            <person name="Kohler A."/>
            <person name="Kuo A."/>
            <person name="Nagy L.G."/>
            <person name="Floudas D."/>
            <person name="Copeland A."/>
            <person name="Barry K.W."/>
            <person name="Cichocki N."/>
            <person name="Veneault-Fourrey C."/>
            <person name="LaButti K."/>
            <person name="Lindquist E.A."/>
            <person name="Lipzen A."/>
            <person name="Lundell T."/>
            <person name="Morin E."/>
            <person name="Murat C."/>
            <person name="Riley R."/>
            <person name="Ohm R."/>
            <person name="Sun H."/>
            <person name="Tunlid A."/>
            <person name="Henrissat B."/>
            <person name="Grigoriev I.V."/>
            <person name="Hibbett D.S."/>
            <person name="Martin F."/>
        </authorList>
    </citation>
    <scope>NUCLEOTIDE SEQUENCE [LARGE SCALE GENOMIC DNA]</scope>
    <source>
        <strain evidence="2">UH-Slu-Lm8-n1</strain>
    </source>
</reference>